<name>A0A1T1NQH9_9XANT</name>
<dbReference type="EMBL" id="LOJW01000064">
    <property type="protein sequence ID" value="OOW65476.1"/>
    <property type="molecule type" value="Genomic_DNA"/>
</dbReference>
<dbReference type="Proteomes" id="UP000190559">
    <property type="component" value="Unassembled WGS sequence"/>
</dbReference>
<evidence type="ECO:0000313" key="1">
    <source>
        <dbReference type="EMBL" id="OOW65476.1"/>
    </source>
</evidence>
<dbReference type="RefSeq" id="WP_078565116.1">
    <property type="nucleotide sequence ID" value="NZ_LOJW01000064.1"/>
</dbReference>
<gene>
    <name evidence="1" type="ORF">Xmlh_20465</name>
</gene>
<protein>
    <submittedName>
        <fullName evidence="1">Uncharacterized protein</fullName>
    </submittedName>
</protein>
<organism evidence="1 2">
    <name type="scientific">Xanthomonas axonopodis pv. melhusii</name>
    <dbReference type="NCBI Taxonomy" id="487834"/>
    <lineage>
        <taxon>Bacteria</taxon>
        <taxon>Pseudomonadati</taxon>
        <taxon>Pseudomonadota</taxon>
        <taxon>Gammaproteobacteria</taxon>
        <taxon>Lysobacterales</taxon>
        <taxon>Lysobacteraceae</taxon>
        <taxon>Xanthomonas</taxon>
    </lineage>
</organism>
<evidence type="ECO:0000313" key="2">
    <source>
        <dbReference type="Proteomes" id="UP000190559"/>
    </source>
</evidence>
<reference evidence="1 2" key="1">
    <citation type="submission" date="2015-12" db="EMBL/GenBank/DDBJ databases">
        <authorList>
            <person name="Shamseldin A."/>
            <person name="Moawad H."/>
            <person name="Abd El-Rahim W.M."/>
            <person name="Sadowsky M.J."/>
        </authorList>
    </citation>
    <scope>NUCLEOTIDE SEQUENCE [LARGE SCALE GENOMIC DNA]</scope>
    <source>
        <strain evidence="1 2">LMG9050</strain>
    </source>
</reference>
<proteinExistence type="predicted"/>
<accession>A0A1T1NQH9</accession>
<sequence length="471" mass="52666">MSVPTIIQSQNQVTERVDQFTGALVTYLGELGLPTQNVLVPTAERQRVIANLPDVIALIDHAKRRDALYLSKFIAACGAGLFDAALNFVWDETVVHLRRKVARFDLEYFYDSLVTDPSRRSKLRDESDLTKIEEWELIRGCHLTGILSDIGYRHLDYIRDMRNWASAAHPNQNELSGLQLISWLETCIREVIAREPEASAIEVKRFLSSIRNSNISEQDAQHIRSGMEHLPADIVRSLLRTLLGMYTADNATTQLKSNIRLIARKCWDLAPEDAKYECGLRFATFAANGEVTRRTAANEFLTGIDGLGYLPPDTLAVEMAERVSALYNAHSAFNNFYNEPAHAKSLLAYVPATGRIPEAIRRSYVKTLVMAKIGNGYGVSGMALPHYDAMIGRFTEEEFKELVKLPIDREFAARLSLRSCAPNYRSVVQAALPLTTNQITTVAINAIIAATDQQIANIGRETAFQRIVGSY</sequence>
<comment type="caution">
    <text evidence="1">The sequence shown here is derived from an EMBL/GenBank/DDBJ whole genome shotgun (WGS) entry which is preliminary data.</text>
</comment>
<dbReference type="AlphaFoldDB" id="A0A1T1NQH9"/>